<dbReference type="InterPro" id="IPR037006">
    <property type="entry name" value="CheA-like_homodim_sf"/>
</dbReference>
<name>H6SPR5_PARPM</name>
<dbReference type="RefSeq" id="WP_014413825.1">
    <property type="nucleotide sequence ID" value="NC_017059.1"/>
</dbReference>
<dbReference type="InterPro" id="IPR004358">
    <property type="entry name" value="Sig_transdc_His_kin-like_C"/>
</dbReference>
<dbReference type="SUPFAM" id="SSF50341">
    <property type="entry name" value="CheW-like"/>
    <property type="match status" value="1"/>
</dbReference>
<dbReference type="InterPro" id="IPR008207">
    <property type="entry name" value="Sig_transdc_His_kin_Hpt_dom"/>
</dbReference>
<dbReference type="Pfam" id="PF01627">
    <property type="entry name" value="Hpt"/>
    <property type="match status" value="1"/>
</dbReference>
<keyword evidence="6 14" id="KW-0418">Kinase</keyword>
<evidence type="ECO:0000256" key="5">
    <source>
        <dbReference type="ARBA" id="ARBA00022679"/>
    </source>
</evidence>
<dbReference type="Pfam" id="PF01584">
    <property type="entry name" value="CheW"/>
    <property type="match status" value="1"/>
</dbReference>
<dbReference type="CDD" id="cd00088">
    <property type="entry name" value="HPT"/>
    <property type="match status" value="1"/>
</dbReference>
<dbReference type="InterPro" id="IPR003594">
    <property type="entry name" value="HATPase_dom"/>
</dbReference>
<dbReference type="SMART" id="SM00260">
    <property type="entry name" value="CheW"/>
    <property type="match status" value="1"/>
</dbReference>
<dbReference type="CDD" id="cd16916">
    <property type="entry name" value="HATPase_CheA-like"/>
    <property type="match status" value="1"/>
</dbReference>
<reference evidence="14 15" key="1">
    <citation type="submission" date="2012-02" db="EMBL/GenBank/DDBJ databases">
        <title>Shotgun genome sequence of Phaeospirillum photometricum DSM 122.</title>
        <authorList>
            <person name="Duquesne K."/>
            <person name="Sturgis J."/>
        </authorList>
    </citation>
    <scope>NUCLEOTIDE SEQUENCE [LARGE SCALE GENOMIC DNA]</scope>
    <source>
        <strain evidence="15">DSM122</strain>
    </source>
</reference>
<feature type="modified residue" description="Phosphohistidine" evidence="9">
    <location>
        <position position="44"/>
    </location>
</feature>
<dbReference type="SUPFAM" id="SSF47226">
    <property type="entry name" value="Histidine-containing phosphotransfer domain, HPT domain"/>
    <property type="match status" value="1"/>
</dbReference>
<dbReference type="EC" id="2.7.13.3" evidence="2"/>
<dbReference type="Gene3D" id="2.30.30.40">
    <property type="entry name" value="SH3 Domains"/>
    <property type="match status" value="1"/>
</dbReference>
<dbReference type="InterPro" id="IPR002545">
    <property type="entry name" value="CheW-lke_dom"/>
</dbReference>
<dbReference type="InterPro" id="IPR036641">
    <property type="entry name" value="HPT_dom_sf"/>
</dbReference>
<dbReference type="Pfam" id="PF02895">
    <property type="entry name" value="H-kinase_dim"/>
    <property type="match status" value="1"/>
</dbReference>
<keyword evidence="7" id="KW-0902">Two-component regulatory system</keyword>
<dbReference type="PANTHER" id="PTHR43395">
    <property type="entry name" value="SENSOR HISTIDINE KINASE CHEA"/>
    <property type="match status" value="1"/>
</dbReference>
<evidence type="ECO:0000313" key="15">
    <source>
        <dbReference type="Proteomes" id="UP000033220"/>
    </source>
</evidence>
<dbReference type="OrthoDB" id="9803176at2"/>
<comment type="function">
    <text evidence="8">Involved in the transmission of sensory signals from the chemoreceptors to the flagellar motors. CheA is autophosphorylated; it can transfer its phosphate group to either CheB or CheY.</text>
</comment>
<dbReference type="GO" id="GO:0006935">
    <property type="term" value="P:chemotaxis"/>
    <property type="evidence" value="ECO:0007669"/>
    <property type="project" value="InterPro"/>
</dbReference>
<dbReference type="GO" id="GO:0000155">
    <property type="term" value="F:phosphorelay sensor kinase activity"/>
    <property type="evidence" value="ECO:0007669"/>
    <property type="project" value="InterPro"/>
</dbReference>
<dbReference type="InterPro" id="IPR036890">
    <property type="entry name" value="HATPase_C_sf"/>
</dbReference>
<evidence type="ECO:0000256" key="10">
    <source>
        <dbReference type="SAM" id="MobiDB-lite"/>
    </source>
</evidence>
<dbReference type="KEGG" id="rpm:RSPPHO_00559"/>
<evidence type="ECO:0000313" key="14">
    <source>
        <dbReference type="EMBL" id="CCG07185.1"/>
    </source>
</evidence>
<keyword evidence="4 9" id="KW-0597">Phosphoprotein</keyword>
<organism evidence="14 15">
    <name type="scientific">Pararhodospirillum photometricum DSM 122</name>
    <dbReference type="NCBI Taxonomy" id="1150469"/>
    <lineage>
        <taxon>Bacteria</taxon>
        <taxon>Pseudomonadati</taxon>
        <taxon>Pseudomonadota</taxon>
        <taxon>Alphaproteobacteria</taxon>
        <taxon>Rhodospirillales</taxon>
        <taxon>Rhodospirillaceae</taxon>
        <taxon>Pararhodospirillum</taxon>
    </lineage>
</organism>
<dbReference type="PROSITE" id="PS50851">
    <property type="entry name" value="CHEW"/>
    <property type="match status" value="1"/>
</dbReference>
<evidence type="ECO:0000256" key="9">
    <source>
        <dbReference type="PROSITE-ProRule" id="PRU00110"/>
    </source>
</evidence>
<dbReference type="PROSITE" id="PS50894">
    <property type="entry name" value="HPT"/>
    <property type="match status" value="1"/>
</dbReference>
<evidence type="ECO:0000256" key="4">
    <source>
        <dbReference type="ARBA" id="ARBA00022553"/>
    </source>
</evidence>
<dbReference type="SUPFAM" id="SSF55874">
    <property type="entry name" value="ATPase domain of HSP90 chaperone/DNA topoisomerase II/histidine kinase"/>
    <property type="match status" value="1"/>
</dbReference>
<dbReference type="Pfam" id="PF02518">
    <property type="entry name" value="HATPase_c"/>
    <property type="match status" value="1"/>
</dbReference>
<dbReference type="PANTHER" id="PTHR43395:SF1">
    <property type="entry name" value="CHEMOTAXIS PROTEIN CHEA"/>
    <property type="match status" value="1"/>
</dbReference>
<evidence type="ECO:0000259" key="12">
    <source>
        <dbReference type="PROSITE" id="PS50851"/>
    </source>
</evidence>
<evidence type="ECO:0000259" key="13">
    <source>
        <dbReference type="PROSITE" id="PS50894"/>
    </source>
</evidence>
<evidence type="ECO:0000256" key="6">
    <source>
        <dbReference type="ARBA" id="ARBA00022777"/>
    </source>
</evidence>
<dbReference type="InterPro" id="IPR004105">
    <property type="entry name" value="CheA-like_dim"/>
</dbReference>
<keyword evidence="5" id="KW-0808">Transferase</keyword>
<dbReference type="PRINTS" id="PR00344">
    <property type="entry name" value="BCTRLSENSOR"/>
</dbReference>
<dbReference type="GO" id="GO:0005737">
    <property type="term" value="C:cytoplasm"/>
    <property type="evidence" value="ECO:0007669"/>
    <property type="project" value="InterPro"/>
</dbReference>
<dbReference type="SMART" id="SM00073">
    <property type="entry name" value="HPT"/>
    <property type="match status" value="1"/>
</dbReference>
<evidence type="ECO:0000256" key="1">
    <source>
        <dbReference type="ARBA" id="ARBA00000085"/>
    </source>
</evidence>
<dbReference type="AlphaFoldDB" id="H6SPR5"/>
<dbReference type="PATRIC" id="fig|1150469.3.peg.656"/>
<dbReference type="InterPro" id="IPR036061">
    <property type="entry name" value="CheW-like_dom_sf"/>
</dbReference>
<dbReference type="SUPFAM" id="SSF47384">
    <property type="entry name" value="Homodimeric domain of signal transducing histidine kinase"/>
    <property type="match status" value="1"/>
</dbReference>
<dbReference type="InterPro" id="IPR051315">
    <property type="entry name" value="Bact_Chemotaxis_CheA"/>
</dbReference>
<dbReference type="PROSITE" id="PS50109">
    <property type="entry name" value="HIS_KIN"/>
    <property type="match status" value="1"/>
</dbReference>
<accession>H6SPR5</accession>
<dbReference type="HOGENOM" id="CLU_000650_3_5_5"/>
<dbReference type="SMART" id="SM00387">
    <property type="entry name" value="HATPase_c"/>
    <property type="match status" value="1"/>
</dbReference>
<dbReference type="STRING" id="1150469.RSPPHO_00559"/>
<dbReference type="EMBL" id="HE663493">
    <property type="protein sequence ID" value="CCG07185.1"/>
    <property type="molecule type" value="Genomic_DNA"/>
</dbReference>
<sequence>MSTPLLLRFVSEARDLLQTAASGLLALERTPDDAVLNEVFRAVHTIKGSVGLFDFPAFSRLVHAGEDVLSAVRAQEMSLDSELVDHLLDSLDRMGAWIDEIEQGGSLSPEAEGVSRALTEVLRAALPQKAEALQEQAPARAGTLDTLDWLAALPERDRLAAFAEAARGTEVLALVYTPVEDCFFSGEDPLNLLRQLPLLALDLTPRASWPPPESLDPYTCLLCFRALTPLPRLEVETLFRYVLEQVALIPITPDALMLPHGEDSAGPVFEDFTRQARTLIAAGDLVRLERAVSALLELSGPETRAASALRWMQATLALPAPPVAWLERLVLAISGEGEIAFPSPRPPVRAPTPLDPLSRRLLESQRTLLMVRDSASFQSRLASVARTGGNILRALGLPTEPWEEVTAGGQADRILAELSRLLEEAPPPAPAAPTSSPLVETGPAPASLGGGNEPAASPEARSGASRVLKVDQARIDGLMNLIGELVVSKNSLPFLARRAENVHGSREMAREIKDLYAVVDRLAQEMQTAIMAVRMLPVSEVFERFPRLVRDVARRLGKQVELVIEGEETAADKNIIEVMGDPLLHIVRNALDHGLEGPAERVAAGKPATARLLVRAFQESDQVVIEVADDGRGIDPVRIREAAVAKGAVSADRAAHLTEQEAVNLVFLPGFSTASAVTDLSGRGVGMDVVATTVEKAAGSVTLTSVLGQGTTVRLALPLSMAVTRVMMVETGGGMLFGIPMDHIAETVRIPHTAIRRIKRSEAFVLRDAIVPLLRLDELLGLAPRYSPHAPQEEEAEDAVLVVRLGGTLTGLVVDHFREGMDIILKPFDGILSGIRGYAGTALLGDGRVLLVLNLKELL</sequence>
<comment type="catalytic activity">
    <reaction evidence="1">
        <text>ATP + protein L-histidine = ADP + protein N-phospho-L-histidine.</text>
        <dbReference type="EC" id="2.7.13.3"/>
    </reaction>
</comment>
<feature type="domain" description="Histidine kinase" evidence="11">
    <location>
        <begin position="463"/>
        <end position="721"/>
    </location>
</feature>
<dbReference type="Gene3D" id="3.30.565.10">
    <property type="entry name" value="Histidine kinase-like ATPase, C-terminal domain"/>
    <property type="match status" value="1"/>
</dbReference>
<dbReference type="SMART" id="SM01231">
    <property type="entry name" value="H-kinase_dim"/>
    <property type="match status" value="1"/>
</dbReference>
<evidence type="ECO:0000256" key="7">
    <source>
        <dbReference type="ARBA" id="ARBA00023012"/>
    </source>
</evidence>
<dbReference type="Gene3D" id="1.20.120.160">
    <property type="entry name" value="HPT domain"/>
    <property type="match status" value="1"/>
</dbReference>
<evidence type="ECO:0000256" key="3">
    <source>
        <dbReference type="ARBA" id="ARBA00021495"/>
    </source>
</evidence>
<evidence type="ECO:0000256" key="2">
    <source>
        <dbReference type="ARBA" id="ARBA00012438"/>
    </source>
</evidence>
<evidence type="ECO:0000256" key="8">
    <source>
        <dbReference type="ARBA" id="ARBA00035100"/>
    </source>
</evidence>
<dbReference type="FunFam" id="3.30.565.10:FF:000016">
    <property type="entry name" value="Chemotaxis protein CheA, putative"/>
    <property type="match status" value="1"/>
</dbReference>
<protein>
    <recommendedName>
        <fullName evidence="3">Chemotaxis protein CheA</fullName>
        <ecNumber evidence="2">2.7.13.3</ecNumber>
    </recommendedName>
</protein>
<feature type="domain" description="HPt" evidence="13">
    <location>
        <begin position="1"/>
        <end position="101"/>
    </location>
</feature>
<dbReference type="InterPro" id="IPR036097">
    <property type="entry name" value="HisK_dim/P_sf"/>
</dbReference>
<keyword evidence="15" id="KW-1185">Reference proteome</keyword>
<dbReference type="Proteomes" id="UP000033220">
    <property type="component" value="Chromosome DSM 122"/>
</dbReference>
<dbReference type="eggNOG" id="COG0643">
    <property type="taxonomic scope" value="Bacteria"/>
</dbReference>
<proteinExistence type="predicted"/>
<feature type="region of interest" description="Disordered" evidence="10">
    <location>
        <begin position="425"/>
        <end position="463"/>
    </location>
</feature>
<dbReference type="Gene3D" id="1.10.287.560">
    <property type="entry name" value="Histidine kinase CheA-like, homodimeric domain"/>
    <property type="match status" value="1"/>
</dbReference>
<dbReference type="InterPro" id="IPR005467">
    <property type="entry name" value="His_kinase_dom"/>
</dbReference>
<gene>
    <name evidence="14" type="ORF">RSPPHO_00559</name>
</gene>
<feature type="domain" description="CheW-like" evidence="12">
    <location>
        <begin position="723"/>
        <end position="859"/>
    </location>
</feature>
<evidence type="ECO:0000259" key="11">
    <source>
        <dbReference type="PROSITE" id="PS50109"/>
    </source>
</evidence>